<name>A0ACB8XQQ4_ARCLA</name>
<reference evidence="1 2" key="2">
    <citation type="journal article" date="2022" name="Mol. Ecol. Resour.">
        <title>The genomes of chicory, endive, great burdock and yacon provide insights into Asteraceae paleo-polyploidization history and plant inulin production.</title>
        <authorList>
            <person name="Fan W."/>
            <person name="Wang S."/>
            <person name="Wang H."/>
            <person name="Wang A."/>
            <person name="Jiang F."/>
            <person name="Liu H."/>
            <person name="Zhao H."/>
            <person name="Xu D."/>
            <person name="Zhang Y."/>
        </authorList>
    </citation>
    <scope>NUCLEOTIDE SEQUENCE [LARGE SCALE GENOMIC DNA]</scope>
    <source>
        <strain evidence="2">cv. Niubang</strain>
    </source>
</reference>
<accession>A0ACB8XQQ4</accession>
<evidence type="ECO:0000313" key="2">
    <source>
        <dbReference type="Proteomes" id="UP001055879"/>
    </source>
</evidence>
<keyword evidence="2" id="KW-1185">Reference proteome</keyword>
<sequence>MSGKIGSLDQVSKVHLQMGYSVIAGKHFDYDGAIFDDLKSKIEKTERDPKIPYVRFICAYLHFLYADKYPTTHDGSFSKVGQRSLEIESVTNEASLSTLRTRLSLHSSSSAATQRVPSPAIPAATIALKQPSTTLPDAFVGISSMSSAATSTTVSVMTIVDIVSVTTPISSVLQQPPEVISTVHISSIPITPPTISLVSNPPSLSQQPHVAP</sequence>
<organism evidence="1 2">
    <name type="scientific">Arctium lappa</name>
    <name type="common">Greater burdock</name>
    <name type="synonym">Lappa major</name>
    <dbReference type="NCBI Taxonomy" id="4217"/>
    <lineage>
        <taxon>Eukaryota</taxon>
        <taxon>Viridiplantae</taxon>
        <taxon>Streptophyta</taxon>
        <taxon>Embryophyta</taxon>
        <taxon>Tracheophyta</taxon>
        <taxon>Spermatophyta</taxon>
        <taxon>Magnoliopsida</taxon>
        <taxon>eudicotyledons</taxon>
        <taxon>Gunneridae</taxon>
        <taxon>Pentapetalae</taxon>
        <taxon>asterids</taxon>
        <taxon>campanulids</taxon>
        <taxon>Asterales</taxon>
        <taxon>Asteraceae</taxon>
        <taxon>Carduoideae</taxon>
        <taxon>Cardueae</taxon>
        <taxon>Arctiinae</taxon>
        <taxon>Arctium</taxon>
    </lineage>
</organism>
<proteinExistence type="predicted"/>
<dbReference type="Proteomes" id="UP001055879">
    <property type="component" value="Linkage Group LG15"/>
</dbReference>
<comment type="caution">
    <text evidence="1">The sequence shown here is derived from an EMBL/GenBank/DDBJ whole genome shotgun (WGS) entry which is preliminary data.</text>
</comment>
<protein>
    <submittedName>
        <fullName evidence="1">Uncharacterized protein</fullName>
    </submittedName>
</protein>
<dbReference type="EMBL" id="CM042061">
    <property type="protein sequence ID" value="KAI3672982.1"/>
    <property type="molecule type" value="Genomic_DNA"/>
</dbReference>
<reference evidence="2" key="1">
    <citation type="journal article" date="2022" name="Mol. Ecol. Resour.">
        <title>The genomes of chicory, endive, great burdock and yacon provide insights into Asteraceae palaeo-polyploidization history and plant inulin production.</title>
        <authorList>
            <person name="Fan W."/>
            <person name="Wang S."/>
            <person name="Wang H."/>
            <person name="Wang A."/>
            <person name="Jiang F."/>
            <person name="Liu H."/>
            <person name="Zhao H."/>
            <person name="Xu D."/>
            <person name="Zhang Y."/>
        </authorList>
    </citation>
    <scope>NUCLEOTIDE SEQUENCE [LARGE SCALE GENOMIC DNA]</scope>
    <source>
        <strain evidence="2">cv. Niubang</strain>
    </source>
</reference>
<evidence type="ECO:0000313" key="1">
    <source>
        <dbReference type="EMBL" id="KAI3672982.1"/>
    </source>
</evidence>
<gene>
    <name evidence="1" type="ORF">L6452_39087</name>
</gene>